<dbReference type="Pfam" id="PF01042">
    <property type="entry name" value="Ribonuc_L-PSP"/>
    <property type="match status" value="1"/>
</dbReference>
<keyword evidence="2" id="KW-1185">Reference proteome</keyword>
<dbReference type="InterPro" id="IPR035959">
    <property type="entry name" value="RutC-like_sf"/>
</dbReference>
<dbReference type="RefSeq" id="WP_247376048.1">
    <property type="nucleotide sequence ID" value="NZ_JALLGV010000001.1"/>
</dbReference>
<dbReference type="PANTHER" id="PTHR11803:SF39">
    <property type="entry name" value="2-IMINOBUTANOATE_2-IMINOPROPANOATE DEAMINASE"/>
    <property type="match status" value="1"/>
</dbReference>
<evidence type="ECO:0000313" key="1">
    <source>
        <dbReference type="EMBL" id="MFD1586775.1"/>
    </source>
</evidence>
<dbReference type="EMBL" id="JBHUDJ010000003">
    <property type="protein sequence ID" value="MFD1586775.1"/>
    <property type="molecule type" value="Genomic_DNA"/>
</dbReference>
<dbReference type="GO" id="GO:0016787">
    <property type="term" value="F:hydrolase activity"/>
    <property type="evidence" value="ECO:0007669"/>
    <property type="project" value="UniProtKB-KW"/>
</dbReference>
<dbReference type="CDD" id="cd00448">
    <property type="entry name" value="YjgF_YER057c_UK114_family"/>
    <property type="match status" value="1"/>
</dbReference>
<dbReference type="InterPro" id="IPR006175">
    <property type="entry name" value="YjgF/YER057c/UK114"/>
</dbReference>
<dbReference type="SUPFAM" id="SSF55298">
    <property type="entry name" value="YjgF-like"/>
    <property type="match status" value="1"/>
</dbReference>
<dbReference type="PANTHER" id="PTHR11803">
    <property type="entry name" value="2-IMINOBUTANOATE/2-IMINOPROPANOATE DEAMINASE RIDA"/>
    <property type="match status" value="1"/>
</dbReference>
<dbReference type="EC" id="3.5.-.-" evidence="1"/>
<gene>
    <name evidence="1" type="ORF">ACFR9U_07260</name>
</gene>
<dbReference type="AlphaFoldDB" id="A0ABD6C9N1"/>
<sequence>MSQNVTRYESDRLSALAGYGVRKRSLQLVFFDGQVPDEKTAVQRGVKEQTLDALSHVTDVAAESGVEADDLMRTTVYLTEMERQPEVQSAYDEFFDDRRPTMTVVGVEALPNDAAVQIEATGVDR</sequence>
<reference evidence="1 2" key="1">
    <citation type="journal article" date="2019" name="Int. J. Syst. Evol. Microbiol.">
        <title>The Global Catalogue of Microorganisms (GCM) 10K type strain sequencing project: providing services to taxonomists for standard genome sequencing and annotation.</title>
        <authorList>
            <consortium name="The Broad Institute Genomics Platform"/>
            <consortium name="The Broad Institute Genome Sequencing Center for Infectious Disease"/>
            <person name="Wu L."/>
            <person name="Ma J."/>
        </authorList>
    </citation>
    <scope>NUCLEOTIDE SEQUENCE [LARGE SCALE GENOMIC DNA]</scope>
    <source>
        <strain evidence="1 2">CGMCC 1.12125</strain>
    </source>
</reference>
<dbReference type="Proteomes" id="UP001597119">
    <property type="component" value="Unassembled WGS sequence"/>
</dbReference>
<dbReference type="Gene3D" id="3.30.1330.40">
    <property type="entry name" value="RutC-like"/>
    <property type="match status" value="1"/>
</dbReference>
<evidence type="ECO:0000313" key="2">
    <source>
        <dbReference type="Proteomes" id="UP001597119"/>
    </source>
</evidence>
<organism evidence="1 2">
    <name type="scientific">Halorientalis brevis</name>
    <dbReference type="NCBI Taxonomy" id="1126241"/>
    <lineage>
        <taxon>Archaea</taxon>
        <taxon>Methanobacteriati</taxon>
        <taxon>Methanobacteriota</taxon>
        <taxon>Stenosarchaea group</taxon>
        <taxon>Halobacteria</taxon>
        <taxon>Halobacteriales</taxon>
        <taxon>Haloarculaceae</taxon>
        <taxon>Halorientalis</taxon>
    </lineage>
</organism>
<accession>A0ABD6C9N1</accession>
<name>A0ABD6C9N1_9EURY</name>
<keyword evidence="1" id="KW-0378">Hydrolase</keyword>
<comment type="caution">
    <text evidence="1">The sequence shown here is derived from an EMBL/GenBank/DDBJ whole genome shotgun (WGS) entry which is preliminary data.</text>
</comment>
<proteinExistence type="predicted"/>
<protein>
    <submittedName>
        <fullName evidence="1">RidA family protein</fullName>
        <ecNumber evidence="1">3.5.-.-</ecNumber>
    </submittedName>
</protein>